<dbReference type="SUPFAM" id="SSF50494">
    <property type="entry name" value="Trypsin-like serine proteases"/>
    <property type="match status" value="1"/>
</dbReference>
<evidence type="ECO:0000256" key="2">
    <source>
        <dbReference type="ARBA" id="ARBA00022801"/>
    </source>
</evidence>
<evidence type="ECO:0000256" key="1">
    <source>
        <dbReference type="ARBA" id="ARBA00022670"/>
    </source>
</evidence>
<sequence length="215" mass="22478">ILSNNHVLANSNDAQIGDMILQPGSADGGTYPADMFAALYDFVPINFNQDAPTCSITKSIAKLGNAAARAIGSAHRLDAFQVSTMPNYVDAALACPLDPQDLDDEIIGVGKVIGMMVNPKLGEKVCKSGRTTGYTNGEITLLDLTVSVNYGGGKVATFMDQIGTTNMSAPGDSGSLGVMFIDQAPYAFGLLFAGSDKITIYNPIKAVADALNITF</sequence>
<gene>
    <name evidence="5" type="ORF">S01H1_41272</name>
</gene>
<comment type="caution">
    <text evidence="5">The sequence shown here is derived from an EMBL/GenBank/DDBJ whole genome shotgun (WGS) entry which is preliminary data.</text>
</comment>
<dbReference type="InterPro" id="IPR009003">
    <property type="entry name" value="Peptidase_S1_PA"/>
</dbReference>
<feature type="non-terminal residue" evidence="5">
    <location>
        <position position="1"/>
    </location>
</feature>
<dbReference type="PRINTS" id="PR00861">
    <property type="entry name" value="ALYTICPTASE"/>
</dbReference>
<evidence type="ECO:0000313" key="5">
    <source>
        <dbReference type="EMBL" id="GAG12417.1"/>
    </source>
</evidence>
<protein>
    <recommendedName>
        <fullName evidence="6">Peptidase S1 domain-containing protein</fullName>
    </recommendedName>
</protein>
<evidence type="ECO:0000256" key="3">
    <source>
        <dbReference type="ARBA" id="ARBA00022825"/>
    </source>
</evidence>
<dbReference type="EMBL" id="BARS01026171">
    <property type="protein sequence ID" value="GAG12417.1"/>
    <property type="molecule type" value="Genomic_DNA"/>
</dbReference>
<proteinExistence type="predicted"/>
<keyword evidence="3" id="KW-0720">Serine protease</keyword>
<dbReference type="GO" id="GO:0004252">
    <property type="term" value="F:serine-type endopeptidase activity"/>
    <property type="evidence" value="ECO:0007669"/>
    <property type="project" value="InterPro"/>
</dbReference>
<keyword evidence="1" id="KW-0645">Protease</keyword>
<dbReference type="InterPro" id="IPR001316">
    <property type="entry name" value="Pept_S1A_streptogrisin"/>
</dbReference>
<dbReference type="GO" id="GO:0006508">
    <property type="term" value="P:proteolysis"/>
    <property type="evidence" value="ECO:0007669"/>
    <property type="project" value="UniProtKB-KW"/>
</dbReference>
<organism evidence="5">
    <name type="scientific">marine sediment metagenome</name>
    <dbReference type="NCBI Taxonomy" id="412755"/>
    <lineage>
        <taxon>unclassified sequences</taxon>
        <taxon>metagenomes</taxon>
        <taxon>ecological metagenomes</taxon>
    </lineage>
</organism>
<evidence type="ECO:0000256" key="4">
    <source>
        <dbReference type="ARBA" id="ARBA00023157"/>
    </source>
</evidence>
<reference evidence="5" key="1">
    <citation type="journal article" date="2014" name="Front. Microbiol.">
        <title>High frequency of phylogenetically diverse reductive dehalogenase-homologous genes in deep subseafloor sedimentary metagenomes.</title>
        <authorList>
            <person name="Kawai M."/>
            <person name="Futagami T."/>
            <person name="Toyoda A."/>
            <person name="Takaki Y."/>
            <person name="Nishi S."/>
            <person name="Hori S."/>
            <person name="Arai W."/>
            <person name="Tsubouchi T."/>
            <person name="Morono Y."/>
            <person name="Uchiyama I."/>
            <person name="Ito T."/>
            <person name="Fujiyama A."/>
            <person name="Inagaki F."/>
            <person name="Takami H."/>
        </authorList>
    </citation>
    <scope>NUCLEOTIDE SEQUENCE</scope>
    <source>
        <strain evidence="5">Expedition CK06-06</strain>
    </source>
</reference>
<keyword evidence="4" id="KW-1015">Disulfide bond</keyword>
<evidence type="ECO:0008006" key="6">
    <source>
        <dbReference type="Google" id="ProtNLM"/>
    </source>
</evidence>
<dbReference type="InterPro" id="IPR043504">
    <property type="entry name" value="Peptidase_S1_PA_chymotrypsin"/>
</dbReference>
<accession>X0VMK8</accession>
<dbReference type="AlphaFoldDB" id="X0VMK8"/>
<dbReference type="Gene3D" id="2.40.10.10">
    <property type="entry name" value="Trypsin-like serine proteases"/>
    <property type="match status" value="1"/>
</dbReference>
<keyword evidence="2" id="KW-0378">Hydrolase</keyword>
<name>X0VMK8_9ZZZZ</name>